<evidence type="ECO:0000259" key="6">
    <source>
        <dbReference type="Pfam" id="PF04542"/>
    </source>
</evidence>
<keyword evidence="2" id="KW-0805">Transcription regulation</keyword>
<evidence type="ECO:0000256" key="4">
    <source>
        <dbReference type="ARBA" id="ARBA00023125"/>
    </source>
</evidence>
<evidence type="ECO:0000313" key="9">
    <source>
        <dbReference type="Proteomes" id="UP000534294"/>
    </source>
</evidence>
<dbReference type="Gene3D" id="1.10.1740.10">
    <property type="match status" value="1"/>
</dbReference>
<sequence length="193" mass="21719">MEAATTAWKYCFDQVAPKLLLYAVQLCPTRADAEDVVQMAFVRWWRRFPEGNAEHIPLLYAAVRTIALDQRRSDTRRAKRESASEVALPMGDAPVFDTSPEQRETAAIVQEALQTLPEDQREVISLKLWGGLTFAEIAQTTGESINTVSGRYRYALQALEKRLSPRREDLVIQPAAPPLTNVFPFTPTQEALT</sequence>
<reference evidence="8 9" key="1">
    <citation type="submission" date="2020-08" db="EMBL/GenBank/DDBJ databases">
        <title>Genomic Encyclopedia of Type Strains, Phase IV (KMG-IV): sequencing the most valuable type-strain genomes for metagenomic binning, comparative biology and taxonomic classification.</title>
        <authorList>
            <person name="Goeker M."/>
        </authorList>
    </citation>
    <scope>NUCLEOTIDE SEQUENCE [LARGE SCALE GENOMIC DNA]</scope>
    <source>
        <strain evidence="8 9">DSM 12251</strain>
    </source>
</reference>
<evidence type="ECO:0000256" key="1">
    <source>
        <dbReference type="ARBA" id="ARBA00010641"/>
    </source>
</evidence>
<evidence type="ECO:0000256" key="5">
    <source>
        <dbReference type="ARBA" id="ARBA00023163"/>
    </source>
</evidence>
<dbReference type="InterPro" id="IPR036388">
    <property type="entry name" value="WH-like_DNA-bd_sf"/>
</dbReference>
<dbReference type="SUPFAM" id="SSF88946">
    <property type="entry name" value="Sigma2 domain of RNA polymerase sigma factors"/>
    <property type="match status" value="1"/>
</dbReference>
<comment type="similarity">
    <text evidence="1">Belongs to the sigma-70 factor family. ECF subfamily.</text>
</comment>
<organism evidence="8 9">
    <name type="scientific">Prosthecobacter dejongeii</name>
    <dbReference type="NCBI Taxonomy" id="48465"/>
    <lineage>
        <taxon>Bacteria</taxon>
        <taxon>Pseudomonadati</taxon>
        <taxon>Verrucomicrobiota</taxon>
        <taxon>Verrucomicrobiia</taxon>
        <taxon>Verrucomicrobiales</taxon>
        <taxon>Verrucomicrobiaceae</taxon>
        <taxon>Prosthecobacter</taxon>
    </lineage>
</organism>
<dbReference type="PANTHER" id="PTHR43133:SF8">
    <property type="entry name" value="RNA POLYMERASE SIGMA FACTOR HI_1459-RELATED"/>
    <property type="match status" value="1"/>
</dbReference>
<keyword evidence="3" id="KW-0731">Sigma factor</keyword>
<dbReference type="Pfam" id="PF04542">
    <property type="entry name" value="Sigma70_r2"/>
    <property type="match status" value="1"/>
</dbReference>
<evidence type="ECO:0000256" key="2">
    <source>
        <dbReference type="ARBA" id="ARBA00023015"/>
    </source>
</evidence>
<gene>
    <name evidence="8" type="ORF">HNQ64_002043</name>
</gene>
<feature type="domain" description="RNA polymerase sigma factor 70 region 4 type 2" evidence="7">
    <location>
        <begin position="108"/>
        <end position="159"/>
    </location>
</feature>
<dbReference type="Proteomes" id="UP000534294">
    <property type="component" value="Unassembled WGS sequence"/>
</dbReference>
<dbReference type="InterPro" id="IPR014284">
    <property type="entry name" value="RNA_pol_sigma-70_dom"/>
</dbReference>
<dbReference type="EMBL" id="JACHIF010000003">
    <property type="protein sequence ID" value="MBB5037794.1"/>
    <property type="molecule type" value="Genomic_DNA"/>
</dbReference>
<protein>
    <submittedName>
        <fullName evidence="8">RNA polymerase sigma-70 factor (ECF subfamily)</fullName>
    </submittedName>
</protein>
<dbReference type="InterPro" id="IPR013325">
    <property type="entry name" value="RNA_pol_sigma_r2"/>
</dbReference>
<dbReference type="InterPro" id="IPR007627">
    <property type="entry name" value="RNA_pol_sigma70_r2"/>
</dbReference>
<name>A0A7W7YKI1_9BACT</name>
<dbReference type="RefSeq" id="WP_184208000.1">
    <property type="nucleotide sequence ID" value="NZ_JACHIF010000003.1"/>
</dbReference>
<evidence type="ECO:0000259" key="7">
    <source>
        <dbReference type="Pfam" id="PF08281"/>
    </source>
</evidence>
<keyword evidence="4" id="KW-0238">DNA-binding</keyword>
<evidence type="ECO:0000256" key="3">
    <source>
        <dbReference type="ARBA" id="ARBA00023082"/>
    </source>
</evidence>
<dbReference type="CDD" id="cd06171">
    <property type="entry name" value="Sigma70_r4"/>
    <property type="match status" value="1"/>
</dbReference>
<dbReference type="InterPro" id="IPR039425">
    <property type="entry name" value="RNA_pol_sigma-70-like"/>
</dbReference>
<keyword evidence="5" id="KW-0804">Transcription</keyword>
<dbReference type="InterPro" id="IPR013324">
    <property type="entry name" value="RNA_pol_sigma_r3/r4-like"/>
</dbReference>
<feature type="domain" description="RNA polymerase sigma-70 region 2" evidence="6">
    <location>
        <begin position="12"/>
        <end position="75"/>
    </location>
</feature>
<comment type="caution">
    <text evidence="8">The sequence shown here is derived from an EMBL/GenBank/DDBJ whole genome shotgun (WGS) entry which is preliminary data.</text>
</comment>
<proteinExistence type="inferred from homology"/>
<dbReference type="AlphaFoldDB" id="A0A7W7YKI1"/>
<accession>A0A7W7YKI1</accession>
<dbReference type="GO" id="GO:0003677">
    <property type="term" value="F:DNA binding"/>
    <property type="evidence" value="ECO:0007669"/>
    <property type="project" value="UniProtKB-KW"/>
</dbReference>
<dbReference type="Pfam" id="PF08281">
    <property type="entry name" value="Sigma70_r4_2"/>
    <property type="match status" value="1"/>
</dbReference>
<dbReference type="Gene3D" id="1.10.10.10">
    <property type="entry name" value="Winged helix-like DNA-binding domain superfamily/Winged helix DNA-binding domain"/>
    <property type="match status" value="1"/>
</dbReference>
<dbReference type="NCBIfam" id="TIGR02937">
    <property type="entry name" value="sigma70-ECF"/>
    <property type="match status" value="1"/>
</dbReference>
<dbReference type="GO" id="GO:0016987">
    <property type="term" value="F:sigma factor activity"/>
    <property type="evidence" value="ECO:0007669"/>
    <property type="project" value="UniProtKB-KW"/>
</dbReference>
<keyword evidence="9" id="KW-1185">Reference proteome</keyword>
<evidence type="ECO:0000313" key="8">
    <source>
        <dbReference type="EMBL" id="MBB5037794.1"/>
    </source>
</evidence>
<dbReference type="SUPFAM" id="SSF88659">
    <property type="entry name" value="Sigma3 and sigma4 domains of RNA polymerase sigma factors"/>
    <property type="match status" value="1"/>
</dbReference>
<dbReference type="InterPro" id="IPR013249">
    <property type="entry name" value="RNA_pol_sigma70_r4_t2"/>
</dbReference>
<dbReference type="GO" id="GO:0006352">
    <property type="term" value="P:DNA-templated transcription initiation"/>
    <property type="evidence" value="ECO:0007669"/>
    <property type="project" value="InterPro"/>
</dbReference>
<dbReference type="PANTHER" id="PTHR43133">
    <property type="entry name" value="RNA POLYMERASE ECF-TYPE SIGMA FACTO"/>
    <property type="match status" value="1"/>
</dbReference>